<accession>A0A0A9BQ40</accession>
<dbReference type="AlphaFoldDB" id="A0A0A9BQ40"/>
<sequence>MQVTKNKRSILRCYSTQTTRNESNPTCFCCTKYK</sequence>
<protein>
    <submittedName>
        <fullName evidence="1">Uncharacterized protein</fullName>
    </submittedName>
</protein>
<evidence type="ECO:0000313" key="1">
    <source>
        <dbReference type="EMBL" id="JAD66084.1"/>
    </source>
</evidence>
<reference evidence="1" key="2">
    <citation type="journal article" date="2015" name="Data Brief">
        <title>Shoot transcriptome of the giant reed, Arundo donax.</title>
        <authorList>
            <person name="Barrero R.A."/>
            <person name="Guerrero F.D."/>
            <person name="Moolhuijzen P."/>
            <person name="Goolsby J.A."/>
            <person name="Tidwell J."/>
            <person name="Bellgard S.E."/>
            <person name="Bellgard M.I."/>
        </authorList>
    </citation>
    <scope>NUCLEOTIDE SEQUENCE</scope>
    <source>
        <tissue evidence="1">Shoot tissue taken approximately 20 cm above the soil surface</tissue>
    </source>
</reference>
<name>A0A0A9BQ40_ARUDO</name>
<reference evidence="1" key="1">
    <citation type="submission" date="2014-09" db="EMBL/GenBank/DDBJ databases">
        <authorList>
            <person name="Magalhaes I.L.F."/>
            <person name="Oliveira U."/>
            <person name="Santos F.R."/>
            <person name="Vidigal T.H.D.A."/>
            <person name="Brescovit A.D."/>
            <person name="Santos A.J."/>
        </authorList>
    </citation>
    <scope>NUCLEOTIDE SEQUENCE</scope>
    <source>
        <tissue evidence="1">Shoot tissue taken approximately 20 cm above the soil surface</tissue>
    </source>
</reference>
<organism evidence="1">
    <name type="scientific">Arundo donax</name>
    <name type="common">Giant reed</name>
    <name type="synonym">Donax arundinaceus</name>
    <dbReference type="NCBI Taxonomy" id="35708"/>
    <lineage>
        <taxon>Eukaryota</taxon>
        <taxon>Viridiplantae</taxon>
        <taxon>Streptophyta</taxon>
        <taxon>Embryophyta</taxon>
        <taxon>Tracheophyta</taxon>
        <taxon>Spermatophyta</taxon>
        <taxon>Magnoliopsida</taxon>
        <taxon>Liliopsida</taxon>
        <taxon>Poales</taxon>
        <taxon>Poaceae</taxon>
        <taxon>PACMAD clade</taxon>
        <taxon>Arundinoideae</taxon>
        <taxon>Arundineae</taxon>
        <taxon>Arundo</taxon>
    </lineage>
</organism>
<dbReference type="EMBL" id="GBRH01231811">
    <property type="protein sequence ID" value="JAD66084.1"/>
    <property type="molecule type" value="Transcribed_RNA"/>
</dbReference>
<proteinExistence type="predicted"/>